<dbReference type="AlphaFoldDB" id="A0A8B6X7B6"/>
<reference evidence="2" key="1">
    <citation type="submission" date="2025-08" db="UniProtKB">
        <authorList>
            <consortium name="RefSeq"/>
        </authorList>
    </citation>
    <scope>IDENTIFICATION</scope>
</reference>
<evidence type="ECO:0008006" key="3">
    <source>
        <dbReference type="Google" id="ProtNLM"/>
    </source>
</evidence>
<accession>A0A8B6X7B6</accession>
<evidence type="ECO:0000313" key="2">
    <source>
        <dbReference type="RefSeq" id="WP_034410512.1"/>
    </source>
</evidence>
<dbReference type="RefSeq" id="WP_034410512.1">
    <property type="nucleotide sequence ID" value="NZ_AXWS01000007.1"/>
</dbReference>
<dbReference type="Proteomes" id="UP000675920">
    <property type="component" value="Unplaced"/>
</dbReference>
<protein>
    <recommendedName>
        <fullName evidence="3">UDP-N-acetylmuramate--alanine ligase</fullName>
    </recommendedName>
</protein>
<proteinExistence type="predicted"/>
<organism evidence="1 2">
    <name type="scientific">Derxia gummosa DSM 723</name>
    <dbReference type="NCBI Taxonomy" id="1121388"/>
    <lineage>
        <taxon>Bacteria</taxon>
        <taxon>Pseudomonadati</taxon>
        <taxon>Pseudomonadota</taxon>
        <taxon>Betaproteobacteria</taxon>
        <taxon>Burkholderiales</taxon>
        <taxon>Alcaligenaceae</taxon>
        <taxon>Derxia</taxon>
    </lineage>
</organism>
<evidence type="ECO:0000313" key="1">
    <source>
        <dbReference type="Proteomes" id="UP000675920"/>
    </source>
</evidence>
<sequence>MPAADHLRERIAAAAARLVAEDGLDYASAKRKAAREVLGKRQPDDEVLPDDDEIEEELRTFQRLYQGESQPARLAELRRIALDVMDLLPHQPLWLVGQVANGTAGELSEIYLQAYVDSSKDIHIDLLNRDIDADADEIPNPFGRGRVERLSFLWQGEAVHITCYAPRQARQIGEQVPERLSREALAALLAG</sequence>
<name>A0A8B6X7B6_9BURK</name>
<dbReference type="OrthoDB" id="9157371at2"/>
<keyword evidence="1" id="KW-1185">Reference proteome</keyword>